<evidence type="ECO:0008006" key="4">
    <source>
        <dbReference type="Google" id="ProtNLM"/>
    </source>
</evidence>
<dbReference type="Gene3D" id="2.60.40.10">
    <property type="entry name" value="Immunoglobulins"/>
    <property type="match status" value="4"/>
</dbReference>
<sequence length="776" mass="85237">MNKQLQKILLFLYLSWSANPLWATHIMGGNLELKALESVPGKYKIILKIYLDLAGTSDAESDHAVRIYRKSDNTHLTTIKVPLISRKSVIYENETCTEKQRLKALFALYETEITLDPNKYNDIQGYYLSWTNCCRNGAIVNLKDPLITNSQLTTYFPPLLKSGKLFLDSSPSFNELDGAYICVGEPFYYPFNATDSDGDELRYSLRSPGGYNTNTSGTAQWVSGYSAENAIPGNPALRIDAKSGELFVVPSQLGLFVFSVVVEELRNGEVIGSVQRDYQLYVVDCQPVAPPDPTILIDNQLVSETSVCEGKSITLTAIADMSWNYQWKKDGKIIENAKSATLQVWESGEYQLVTSLSGACSKTSRSNKVKIDVVKSNFALKTSSPPVICASGGKLSIYAIANDNYSYQWFLNTSPIPGTSDSLVVTVPGSYHVTVTDQVQGCKSLSDTMDIKSVPLLTVTLASVTGQLALCQGDSLLLQSTERSDFEYTWYFNDQKISVAGNAFYADEAGIYTVVVKDSTGCENQSSPLKVERAENVVISMSPIDPMCGTDHPPVTLSANPTGGVFSGNGVSGNTFDPKKAGTGIHEIQYSLEGSLSCTQVSDKQHIAVWKLPEADAGRDIYVREGESSYIGIVGNIDYTYSWSPPEGLDDAANPRPRVTPVEDTEYTVQVTDPNGCTSHAKVTVRIFNKLLIPDAFTPNADGKNDTWELSGITSYPEAEVTIYNRWGEVVFYSKGYEKAFDGRIKGVVPPSDVYVYKIKLDKVTPVQQGTLMLLR</sequence>
<dbReference type="InterPro" id="IPR036179">
    <property type="entry name" value="Ig-like_dom_sf"/>
</dbReference>
<feature type="signal peptide" evidence="1">
    <location>
        <begin position="1"/>
        <end position="23"/>
    </location>
</feature>
<keyword evidence="1" id="KW-0732">Signal</keyword>
<dbReference type="NCBIfam" id="TIGR04131">
    <property type="entry name" value="Bac_Flav_CTERM"/>
    <property type="match status" value="1"/>
</dbReference>
<dbReference type="Pfam" id="PF13585">
    <property type="entry name" value="CHU_C"/>
    <property type="match status" value="1"/>
</dbReference>
<dbReference type="SUPFAM" id="SSF48726">
    <property type="entry name" value="Immunoglobulin"/>
    <property type="match status" value="1"/>
</dbReference>
<organism evidence="2 3">
    <name type="scientific">Dyadobacter helix</name>
    <dbReference type="NCBI Taxonomy" id="2822344"/>
    <lineage>
        <taxon>Bacteria</taxon>
        <taxon>Pseudomonadati</taxon>
        <taxon>Bacteroidota</taxon>
        <taxon>Cytophagia</taxon>
        <taxon>Cytophagales</taxon>
        <taxon>Spirosomataceae</taxon>
        <taxon>Dyadobacter</taxon>
    </lineage>
</organism>
<dbReference type="InterPro" id="IPR026341">
    <property type="entry name" value="T9SS_type_B"/>
</dbReference>
<name>A0A916JEB9_9BACT</name>
<gene>
    <name evidence="2" type="ORF">DYBT9275_03131</name>
</gene>
<comment type="caution">
    <text evidence="2">The sequence shown here is derived from an EMBL/GenBank/DDBJ whole genome shotgun (WGS) entry which is preliminary data.</text>
</comment>
<dbReference type="Proteomes" id="UP000680038">
    <property type="component" value="Unassembled WGS sequence"/>
</dbReference>
<evidence type="ECO:0000256" key="1">
    <source>
        <dbReference type="SAM" id="SignalP"/>
    </source>
</evidence>
<accession>A0A916JEB9</accession>
<dbReference type="InterPro" id="IPR013783">
    <property type="entry name" value="Ig-like_fold"/>
</dbReference>
<dbReference type="EMBL" id="CAJRAF010000002">
    <property type="protein sequence ID" value="CAG5003341.1"/>
    <property type="molecule type" value="Genomic_DNA"/>
</dbReference>
<dbReference type="AlphaFoldDB" id="A0A916JEB9"/>
<feature type="chain" id="PRO_5037181218" description="Gliding motility-associated C-terminal domain-containing protein" evidence="1">
    <location>
        <begin position="24"/>
        <end position="776"/>
    </location>
</feature>
<proteinExistence type="predicted"/>
<reference evidence="2" key="1">
    <citation type="submission" date="2021-04" db="EMBL/GenBank/DDBJ databases">
        <authorList>
            <person name="Rodrigo-Torres L."/>
            <person name="Arahal R. D."/>
            <person name="Lucena T."/>
        </authorList>
    </citation>
    <scope>NUCLEOTIDE SEQUENCE</scope>
    <source>
        <strain evidence="2">CECT 9275</strain>
    </source>
</reference>
<evidence type="ECO:0000313" key="3">
    <source>
        <dbReference type="Proteomes" id="UP000680038"/>
    </source>
</evidence>
<keyword evidence="3" id="KW-1185">Reference proteome</keyword>
<protein>
    <recommendedName>
        <fullName evidence="4">Gliding motility-associated C-terminal domain-containing protein</fullName>
    </recommendedName>
</protein>
<evidence type="ECO:0000313" key="2">
    <source>
        <dbReference type="EMBL" id="CAG5003341.1"/>
    </source>
</evidence>